<keyword evidence="5 7" id="KW-0234">DNA repair</keyword>
<dbReference type="HAMAP" id="MF_00201">
    <property type="entry name" value="RecO"/>
    <property type="match status" value="1"/>
</dbReference>
<dbReference type="Pfam" id="PF11967">
    <property type="entry name" value="RecO_N"/>
    <property type="match status" value="1"/>
</dbReference>
<dbReference type="AlphaFoldDB" id="H8FXM8"/>
<evidence type="ECO:0000256" key="2">
    <source>
        <dbReference type="ARBA" id="ARBA00021310"/>
    </source>
</evidence>
<keyword evidence="4 7" id="KW-0233">DNA recombination</keyword>
<dbReference type="GO" id="GO:0006302">
    <property type="term" value="P:double-strand break repair"/>
    <property type="evidence" value="ECO:0007669"/>
    <property type="project" value="TreeGrafter"/>
</dbReference>
<keyword evidence="10" id="KW-1185">Reference proteome</keyword>
<dbReference type="PANTHER" id="PTHR33991">
    <property type="entry name" value="DNA REPAIR PROTEIN RECO"/>
    <property type="match status" value="1"/>
</dbReference>
<evidence type="ECO:0000256" key="4">
    <source>
        <dbReference type="ARBA" id="ARBA00023172"/>
    </source>
</evidence>
<dbReference type="Gene3D" id="2.40.50.140">
    <property type="entry name" value="Nucleic acid-binding proteins"/>
    <property type="match status" value="1"/>
</dbReference>
<dbReference type="InterPro" id="IPR012340">
    <property type="entry name" value="NA-bd_OB-fold"/>
</dbReference>
<gene>
    <name evidence="7" type="primary">recO</name>
    <name evidence="9" type="ORF">PHAMO_580022</name>
</gene>
<comment type="function">
    <text evidence="7">Involved in DNA repair and RecF pathway recombination.</text>
</comment>
<evidence type="ECO:0000256" key="1">
    <source>
        <dbReference type="ARBA" id="ARBA00007452"/>
    </source>
</evidence>
<dbReference type="NCBIfam" id="TIGR00613">
    <property type="entry name" value="reco"/>
    <property type="match status" value="1"/>
</dbReference>
<name>H8FXM8_MAGML</name>
<dbReference type="eggNOG" id="COG1381">
    <property type="taxonomic scope" value="Bacteria"/>
</dbReference>
<dbReference type="PANTHER" id="PTHR33991:SF1">
    <property type="entry name" value="DNA REPAIR PROTEIN RECO"/>
    <property type="match status" value="1"/>
</dbReference>
<dbReference type="Gene3D" id="1.20.1440.120">
    <property type="entry name" value="Recombination protein O, C-terminal domain"/>
    <property type="match status" value="1"/>
</dbReference>
<keyword evidence="3 7" id="KW-0227">DNA damage</keyword>
<organism evidence="9 10">
    <name type="scientific">Magnetospirillum molischianum DSM 120</name>
    <dbReference type="NCBI Taxonomy" id="1150626"/>
    <lineage>
        <taxon>Bacteria</taxon>
        <taxon>Pseudomonadati</taxon>
        <taxon>Pseudomonadota</taxon>
        <taxon>Alphaproteobacteria</taxon>
        <taxon>Rhodospirillales</taxon>
        <taxon>Rhodospirillaceae</taxon>
        <taxon>Magnetospirillum</taxon>
    </lineage>
</organism>
<dbReference type="SUPFAM" id="SSF57863">
    <property type="entry name" value="ArfGap/RecO-like zinc finger"/>
    <property type="match status" value="1"/>
</dbReference>
<evidence type="ECO:0000313" key="10">
    <source>
        <dbReference type="Proteomes" id="UP000004169"/>
    </source>
</evidence>
<evidence type="ECO:0000256" key="7">
    <source>
        <dbReference type="HAMAP-Rule" id="MF_00201"/>
    </source>
</evidence>
<dbReference type="InterPro" id="IPR022572">
    <property type="entry name" value="DNA_rep/recomb_RecO_N"/>
</dbReference>
<dbReference type="GO" id="GO:0006310">
    <property type="term" value="P:DNA recombination"/>
    <property type="evidence" value="ECO:0007669"/>
    <property type="project" value="UniProtKB-UniRule"/>
</dbReference>
<protein>
    <recommendedName>
        <fullName evidence="2 7">DNA repair protein RecO</fullName>
    </recommendedName>
    <alternativeName>
        <fullName evidence="6 7">Recombination protein O</fullName>
    </alternativeName>
</protein>
<dbReference type="GO" id="GO:0043590">
    <property type="term" value="C:bacterial nucleoid"/>
    <property type="evidence" value="ECO:0007669"/>
    <property type="project" value="TreeGrafter"/>
</dbReference>
<comment type="caution">
    <text evidence="9">The sequence shown here is derived from an EMBL/GenBank/DDBJ whole genome shotgun (WGS) entry which is preliminary data.</text>
</comment>
<evidence type="ECO:0000259" key="8">
    <source>
        <dbReference type="Pfam" id="PF11967"/>
    </source>
</evidence>
<evidence type="ECO:0000256" key="5">
    <source>
        <dbReference type="ARBA" id="ARBA00023204"/>
    </source>
</evidence>
<dbReference type="InterPro" id="IPR037278">
    <property type="entry name" value="ARFGAP/RecO"/>
</dbReference>
<evidence type="ECO:0000256" key="3">
    <source>
        <dbReference type="ARBA" id="ARBA00022763"/>
    </source>
</evidence>
<feature type="domain" description="DNA replication/recombination mediator RecO N-terminal" evidence="8">
    <location>
        <begin position="10"/>
        <end position="82"/>
    </location>
</feature>
<accession>H8FXM8</accession>
<evidence type="ECO:0000256" key="6">
    <source>
        <dbReference type="ARBA" id="ARBA00033409"/>
    </source>
</evidence>
<dbReference type="EMBL" id="CAHP01000054">
    <property type="protein sequence ID" value="CCG43116.1"/>
    <property type="molecule type" value="Genomic_DNA"/>
</dbReference>
<dbReference type="STRING" id="1150626.PHAMO_580022"/>
<dbReference type="Pfam" id="PF02565">
    <property type="entry name" value="RecO_C"/>
    <property type="match status" value="1"/>
</dbReference>
<dbReference type="InterPro" id="IPR042242">
    <property type="entry name" value="RecO_C"/>
</dbReference>
<proteinExistence type="inferred from homology"/>
<dbReference type="InterPro" id="IPR003717">
    <property type="entry name" value="RecO"/>
</dbReference>
<comment type="similarity">
    <text evidence="1 7">Belongs to the RecO family.</text>
</comment>
<sequence>MFREERRDAMEWEDEALVLSVRRHGEHGGVVGVLTLIHGRHAGLLHGAASKSNRGIVLPGNRVRAWWRGRLPEQLGTLRLELLKAHTVDALGDPGRLAALGAACALAERSLPERQAHPGAYAALSALLTALPAESWPSVYVHFELALLRDIGFGLDLSACAVTGTTEDLVYVSPRTGRAVSRHAGEKWKDRLLMLPRFLAEGGEGDPAQIRAGLDLAGFFLDRHLGSLPPARSRLVDRFHV</sequence>
<evidence type="ECO:0000313" key="9">
    <source>
        <dbReference type="EMBL" id="CCG43116.1"/>
    </source>
</evidence>
<dbReference type="Proteomes" id="UP000004169">
    <property type="component" value="Unassembled WGS sequence"/>
</dbReference>
<reference evidence="9 10" key="1">
    <citation type="journal article" date="2012" name="J. Bacteriol.">
        <title>Draft Genome Sequence of the Purple Photosynthetic Bacterium Phaeospirillum molischianum DSM120, a Particularly Versatile Bacterium.</title>
        <authorList>
            <person name="Duquesne K."/>
            <person name="Prima V."/>
            <person name="Ji B."/>
            <person name="Rouy Z."/>
            <person name="Medigue C."/>
            <person name="Talla E."/>
            <person name="Sturgis J.N."/>
        </authorList>
    </citation>
    <scope>NUCLEOTIDE SEQUENCE [LARGE SCALE GENOMIC DNA]</scope>
    <source>
        <strain evidence="10">DSM120</strain>
    </source>
</reference>